<proteinExistence type="predicted"/>
<feature type="compositionally biased region" description="Basic and acidic residues" evidence="1">
    <location>
        <begin position="1076"/>
        <end position="1091"/>
    </location>
</feature>
<dbReference type="InterPro" id="IPR016024">
    <property type="entry name" value="ARM-type_fold"/>
</dbReference>
<organism evidence="2 3">
    <name type="scientific">Bugula neritina</name>
    <name type="common">Brown bryozoan</name>
    <name type="synonym">Sertularia neritina</name>
    <dbReference type="NCBI Taxonomy" id="10212"/>
    <lineage>
        <taxon>Eukaryota</taxon>
        <taxon>Metazoa</taxon>
        <taxon>Spiralia</taxon>
        <taxon>Lophotrochozoa</taxon>
        <taxon>Bryozoa</taxon>
        <taxon>Gymnolaemata</taxon>
        <taxon>Cheilostomatida</taxon>
        <taxon>Flustrina</taxon>
        <taxon>Buguloidea</taxon>
        <taxon>Bugulidae</taxon>
        <taxon>Bugula</taxon>
    </lineage>
</organism>
<feature type="region of interest" description="Disordered" evidence="1">
    <location>
        <begin position="1129"/>
        <end position="1173"/>
    </location>
</feature>
<feature type="compositionally biased region" description="Basic and acidic residues" evidence="1">
    <location>
        <begin position="1143"/>
        <end position="1173"/>
    </location>
</feature>
<sequence length="1230" mass="139079">MNYSPSRPSLFPCATQVSLIQVGADDGHGDLKAQGQDHFQYLKHVGKKLLNKTKEEQDKVTRPVIQSVSAGLSFTEEVIKELAPFAVPYNEKSIYAAYDTSEFLSQTEKKLAVPPGRFNNYGPDRRHMSCHFKKTTPYKLKPIKREIMRKALEMHKQAVKKEEKKVADASKPDSTAQFFLTETAPSIGDDNGRSMDDASVDKSLEKKEEEKHEWDEYLLSILSRPTAQWIVTQKTDPADQRYKPLYDYMITKHGVPSSTELVRDNMADYEEEVSLKPQVEEPDRRPNTQSAKLLRRVHEMEEREELDTVPYADKTNASFYRLPGGIKKRIKIQEKEMGALNTTATGIIVKKQELPPPPKLRDFVDSRITENTVYETDNNFQRDWLTGNKQVYQAFGNEAEIVMENHNKYCKVQQVLYPREGGEWYPDNTTQDQKGVRSPNLVHKVNKGQKRWTGLPKPVEESETMVIAAIDDIEQSVNPSVEKFQPSEALSKIVDEWRSKWHLNMRFDDATPDDLIKDMEDIHPHVRIKAISTCARASNYKPPPLEGIQLFSVQQAQKSNLPEKIFVALNCLLDDDHPKVRLAAAISLHVLHRPCEKAEKILRFNLQPDQNKADRWAAVQCLGFYGVTDSDVIGECVEQMMNNEDMIQYEKSCSLLSHISNNTSLVHSMLAEHLNDCSWRHRVMALKCLPKLHGDINVDIQNKVMHIMWNDAHSDVRKAAAQSLGKCGYGRLVHDKMREILIEGTQIERAETLSKIGFLGIMTAKLMLPFMRAFRDEYVAVRKEACIAAGNLRIQDDDLISELLRLANRDPIWRIKALAIQALGKIGVVIPKIREALLWALRFEEEEGVRAEACHSIIELQLKDKEVLDILQNRMLVEESPVVQEELTVALELNGVSATEDMAMVAQIKAEVRKLSNRNDIYNSICVLEKDEQLEENTKRMIYVPPTPKTPQQIEDDVAEDEGSLSGELVIDKPDGLMHPLHPAPSVKTYTTSVTEPIPEIDEEAIAEVDREGEGENVTASMSASRQQSARVKSGQPSIKSRPVSQGSSLNTEVIEKELEVLSAKQTQNMEATTEEPEHSLSPHSAKDNRSSRPSTGYSKKKISELRGVSITPTILSVSLDQTQALHAEDPPELAQLKVMSIGDDKGSKSSLVEHEKDESQRHDGENLLGNDDKNITIQTLQLEEHSAKSDAFDPVDATRMQSTHFLFDRYSHIDIKSPDVLTYSPETLS</sequence>
<keyword evidence="3" id="KW-1185">Reference proteome</keyword>
<feature type="compositionally biased region" description="Polar residues" evidence="1">
    <location>
        <begin position="1035"/>
        <end position="1052"/>
    </location>
</feature>
<feature type="region of interest" description="Disordered" evidence="1">
    <location>
        <begin position="1067"/>
        <end position="1100"/>
    </location>
</feature>
<evidence type="ECO:0000256" key="1">
    <source>
        <dbReference type="SAM" id="MobiDB-lite"/>
    </source>
</evidence>
<feature type="compositionally biased region" description="Low complexity" evidence="1">
    <location>
        <begin position="1020"/>
        <end position="1031"/>
    </location>
</feature>
<feature type="region of interest" description="Disordered" evidence="1">
    <location>
        <begin position="182"/>
        <end position="207"/>
    </location>
</feature>
<dbReference type="GO" id="GO:0016491">
    <property type="term" value="F:oxidoreductase activity"/>
    <property type="evidence" value="ECO:0007669"/>
    <property type="project" value="TreeGrafter"/>
</dbReference>
<feature type="compositionally biased region" description="Basic and acidic residues" evidence="1">
    <location>
        <begin position="190"/>
        <end position="207"/>
    </location>
</feature>
<dbReference type="InterPro" id="IPR011989">
    <property type="entry name" value="ARM-like"/>
</dbReference>
<evidence type="ECO:0000313" key="2">
    <source>
        <dbReference type="EMBL" id="KAF6023258.1"/>
    </source>
</evidence>
<dbReference type="SUPFAM" id="SSF48371">
    <property type="entry name" value="ARM repeat"/>
    <property type="match status" value="1"/>
</dbReference>
<feature type="region of interest" description="Disordered" evidence="1">
    <location>
        <begin position="1009"/>
        <end position="1052"/>
    </location>
</feature>
<reference evidence="2" key="1">
    <citation type="submission" date="2020-06" db="EMBL/GenBank/DDBJ databases">
        <title>Draft genome of Bugula neritina, a colonial animal packing powerful symbionts and potential medicines.</title>
        <authorList>
            <person name="Rayko M."/>
        </authorList>
    </citation>
    <scope>NUCLEOTIDE SEQUENCE [LARGE SCALE GENOMIC DNA]</scope>
    <source>
        <strain evidence="2">Kwan_BN1</strain>
    </source>
</reference>
<dbReference type="Proteomes" id="UP000593567">
    <property type="component" value="Unassembled WGS sequence"/>
</dbReference>
<dbReference type="OrthoDB" id="5980716at2759"/>
<comment type="caution">
    <text evidence="2">The sequence shown here is derived from an EMBL/GenBank/DDBJ whole genome shotgun (WGS) entry which is preliminary data.</text>
</comment>
<dbReference type="EMBL" id="VXIV02002740">
    <property type="protein sequence ID" value="KAF6023258.1"/>
    <property type="molecule type" value="Genomic_DNA"/>
</dbReference>
<dbReference type="PANTHER" id="PTHR12697:SF20">
    <property type="entry name" value="HEAT REPEAT-CONTAINING PROTEIN 4"/>
    <property type="match status" value="1"/>
</dbReference>
<name>A0A7J7JD15_BUGNE</name>
<evidence type="ECO:0000313" key="3">
    <source>
        <dbReference type="Proteomes" id="UP000593567"/>
    </source>
</evidence>
<dbReference type="AlphaFoldDB" id="A0A7J7JD15"/>
<gene>
    <name evidence="2" type="ORF">EB796_018445</name>
</gene>
<dbReference type="Gene3D" id="1.25.10.10">
    <property type="entry name" value="Leucine-rich Repeat Variant"/>
    <property type="match status" value="2"/>
</dbReference>
<dbReference type="PANTHER" id="PTHR12697">
    <property type="entry name" value="PBS LYASE HEAT-LIKE PROTEIN"/>
    <property type="match status" value="1"/>
</dbReference>
<accession>A0A7J7JD15</accession>
<protein>
    <submittedName>
        <fullName evidence="2">HEATR4</fullName>
    </submittedName>
</protein>